<protein>
    <submittedName>
        <fullName evidence="4">Surface antigen (D15)</fullName>
    </submittedName>
</protein>
<reference evidence="4" key="1">
    <citation type="submission" date="2008-06" db="EMBL/GenBank/DDBJ databases">
        <title>Complete sequence of Chlorobium phaeobacteroides BS1.</title>
        <authorList>
            <consortium name="US DOE Joint Genome Institute"/>
            <person name="Lucas S."/>
            <person name="Copeland A."/>
            <person name="Lapidus A."/>
            <person name="Glavina del Rio T."/>
            <person name="Dalin E."/>
            <person name="Tice H."/>
            <person name="Bruce D."/>
            <person name="Goodwin L."/>
            <person name="Pitluck S."/>
            <person name="Schmutz J."/>
            <person name="Larimer F."/>
            <person name="Land M."/>
            <person name="Hauser L."/>
            <person name="Kyrpides N."/>
            <person name="Ovchinnikova G."/>
            <person name="Li T."/>
            <person name="Liu Z."/>
            <person name="Zhao F."/>
            <person name="Overmann J."/>
            <person name="Bryant D.A."/>
            <person name="Richardson P."/>
        </authorList>
    </citation>
    <scope>NUCLEOTIDE SEQUENCE [LARGE SCALE GENOMIC DNA]</scope>
    <source>
        <strain evidence="4">BS1</strain>
    </source>
</reference>
<dbReference type="KEGG" id="cpb:Cphamn1_1217"/>
<evidence type="ECO:0000256" key="2">
    <source>
        <dbReference type="ARBA" id="ARBA00023136"/>
    </source>
</evidence>
<dbReference type="Gene3D" id="2.40.160.50">
    <property type="entry name" value="membrane protein fhac: a member of the omp85/tpsb transporter family"/>
    <property type="match status" value="1"/>
</dbReference>
<dbReference type="AlphaFoldDB" id="B3EQW8"/>
<gene>
    <name evidence="4" type="ordered locus">Cphamn1_1217</name>
</gene>
<accession>B3EQW8</accession>
<dbReference type="HOGENOM" id="CLU_007496_0_0_10"/>
<keyword evidence="2" id="KW-0472">Membrane</keyword>
<name>B3EQW8_CHLPB</name>
<evidence type="ECO:0000256" key="1">
    <source>
        <dbReference type="ARBA" id="ARBA00004370"/>
    </source>
</evidence>
<dbReference type="Pfam" id="PF01103">
    <property type="entry name" value="Omp85"/>
    <property type="match status" value="1"/>
</dbReference>
<dbReference type="InterPro" id="IPR000184">
    <property type="entry name" value="Bac_surfAg_D15"/>
</dbReference>
<evidence type="ECO:0000259" key="3">
    <source>
        <dbReference type="Pfam" id="PF01103"/>
    </source>
</evidence>
<evidence type="ECO:0000313" key="4">
    <source>
        <dbReference type="EMBL" id="ACE04149.1"/>
    </source>
</evidence>
<proteinExistence type="predicted"/>
<organism evidence="4">
    <name type="scientific">Chlorobium phaeobacteroides (strain BS1)</name>
    <dbReference type="NCBI Taxonomy" id="331678"/>
    <lineage>
        <taxon>Bacteria</taxon>
        <taxon>Pseudomonadati</taxon>
        <taxon>Chlorobiota</taxon>
        <taxon>Chlorobiia</taxon>
        <taxon>Chlorobiales</taxon>
        <taxon>Chlorobiaceae</taxon>
        <taxon>Chlorobium/Pelodictyon group</taxon>
        <taxon>Chlorobium</taxon>
    </lineage>
</organism>
<dbReference type="GO" id="GO:0019867">
    <property type="term" value="C:outer membrane"/>
    <property type="evidence" value="ECO:0007669"/>
    <property type="project" value="InterPro"/>
</dbReference>
<sequence length="925" mass="102636">MHNENVKRFELMKDIRTTFAVAGLLFAASLFIPASVSSAQPQKIAESAIGSRKTVSVIPGEYYRAGALHRLLFGDHWRSLWTSPMDAEVLDLESFAGGLTPSKTGGGFQTISLRFKGADGKEYRFRTIDKDPTRGMPEKLRNTVVADVVQDQVSSSIPASPLIISPLLDAAGILHAPSRVVVMPYDRKGLGKYYEKFAGLLGTIEEHPDENDGPENAFAGADSVVKTYTMLSKLDKNNSDRIDAKAYLKARLIDLLIGDWDRHSGQWRWAGYKEGTTRVWRPVPKDRDNAFSRQDGLFSWVITQIIPRIEGFNDDLDEVYFLSWSGRPLDRRLFPRLTRSAWDAASKELQEALSDDLIDAAVLGMPEAMYAKEGEKIAHDLKSRRDLLGKASDELYRIYAEEVDIYASDQPEFAEVERSSDGSVAVRVFRMDEGPASRGGEPIYSRVFNPEETAEIRLYLLGGNDYCDISGIRAKDIDVRVIGGKGEDKIMDRVVASSGGFSAKAKNYLYDPETTTTFGQGSYSLIDTRVVGEPADERTKYDMMPRDYGRELDASIANLQLDYAPEYGAFLGWGVILEDYGFRKEPYNYTMKLGGGIAYGSDSKIRYKLTYNGDFRSFIDGTELHIDAGTTGLEVINFYGFGNDSSFDTALYDENDFEIKQQLSWLGSTLIFPANSDFQFRAGLRATFVDLDVEPGSRLEAMNPYGLDEDFTAGFAAGFRYDNRDCGRKLSFSPRQQLGRLASGRTSCGTTALSGMVLDVEGSYYPEFLGNSSAFGKVKAEGTVYLPFFSLPNSRLAMRVGGEKIWGDFPFYEAAYLGGSTSLRGYDKQRFAGDASLYANSELRLYLGSFKFLVPVLFGPLAFIDTGRVYYDGDASGGWHTGYGGGLWFGFIENRYALSIAYGRGGDSARLTNDAGIYVRTGFSF</sequence>
<dbReference type="eggNOG" id="COG0729">
    <property type="taxonomic scope" value="Bacteria"/>
</dbReference>
<comment type="subcellular location">
    <subcellularLocation>
        <location evidence="1">Membrane</location>
    </subcellularLocation>
</comment>
<feature type="domain" description="Bacterial surface antigen (D15)" evidence="3">
    <location>
        <begin position="660"/>
        <end position="887"/>
    </location>
</feature>
<dbReference type="EMBL" id="CP001101">
    <property type="protein sequence ID" value="ACE04149.1"/>
    <property type="molecule type" value="Genomic_DNA"/>
</dbReference>
<dbReference type="STRING" id="331678.Cphamn1_1217"/>